<dbReference type="AlphaFoldDB" id="A0A2K2U5S3"/>
<protein>
    <recommendedName>
        <fullName evidence="4">ABC transporter ATP-binding protein</fullName>
    </recommendedName>
</protein>
<sequence>MSLDEATALPDPESETRVQRAIAALAKGKPVLVVAHRMRTAPHDRRIVALDAGRVVEKGGPPASSPRTAPSPASAASKA</sequence>
<dbReference type="PANTHER" id="PTHR43394">
    <property type="entry name" value="ATP-DEPENDENT PERMEASE MDL1, MITOCHONDRIAL"/>
    <property type="match status" value="1"/>
</dbReference>
<proteinExistence type="predicted"/>
<dbReference type="Proteomes" id="UP000236488">
    <property type="component" value="Unassembled WGS sequence"/>
</dbReference>
<gene>
    <name evidence="2" type="ORF">C2L80_05315</name>
</gene>
<evidence type="ECO:0000313" key="2">
    <source>
        <dbReference type="EMBL" id="PNV65651.1"/>
    </source>
</evidence>
<dbReference type="InterPro" id="IPR027417">
    <property type="entry name" value="P-loop_NTPase"/>
</dbReference>
<reference evidence="2 3" key="1">
    <citation type="journal article" date="2018" name="Int. J. Syst. Evol. Microbiol.">
        <title>Rubneribacter badeniensis gen. nov., sp. nov. and Enteroscipio rubneri gen. nov., sp. nov., new members of the Eggerthellaceae isolated from human faeces.</title>
        <authorList>
            <person name="Danylec N."/>
            <person name="Gobl A."/>
            <person name="Stoll D.A."/>
            <person name="Hetzer B."/>
            <person name="Kulling S.E."/>
            <person name="Huch M."/>
        </authorList>
    </citation>
    <scope>NUCLEOTIDE SEQUENCE [LARGE SCALE GENOMIC DNA]</scope>
    <source>
        <strain evidence="2 3">ResAG-85</strain>
    </source>
</reference>
<evidence type="ECO:0000256" key="1">
    <source>
        <dbReference type="SAM" id="MobiDB-lite"/>
    </source>
</evidence>
<dbReference type="InterPro" id="IPR039421">
    <property type="entry name" value="Type_1_exporter"/>
</dbReference>
<keyword evidence="3" id="KW-1185">Reference proteome</keyword>
<dbReference type="Gene3D" id="3.40.50.300">
    <property type="entry name" value="P-loop containing nucleotide triphosphate hydrolases"/>
    <property type="match status" value="1"/>
</dbReference>
<evidence type="ECO:0008006" key="4">
    <source>
        <dbReference type="Google" id="ProtNLM"/>
    </source>
</evidence>
<feature type="compositionally biased region" description="Low complexity" evidence="1">
    <location>
        <begin position="61"/>
        <end position="79"/>
    </location>
</feature>
<dbReference type="EMBL" id="PPEL01000021">
    <property type="protein sequence ID" value="PNV65651.1"/>
    <property type="molecule type" value="Genomic_DNA"/>
</dbReference>
<organism evidence="2 3">
    <name type="scientific">Rubneribacter badeniensis</name>
    <dbReference type="NCBI Taxonomy" id="2070688"/>
    <lineage>
        <taxon>Bacteria</taxon>
        <taxon>Bacillati</taxon>
        <taxon>Actinomycetota</taxon>
        <taxon>Coriobacteriia</taxon>
        <taxon>Eggerthellales</taxon>
        <taxon>Eggerthellaceae</taxon>
        <taxon>Rubneribacter</taxon>
    </lineage>
</organism>
<dbReference type="PANTHER" id="PTHR43394:SF1">
    <property type="entry name" value="ATP-BINDING CASSETTE SUB-FAMILY B MEMBER 10, MITOCHONDRIAL"/>
    <property type="match status" value="1"/>
</dbReference>
<feature type="region of interest" description="Disordered" evidence="1">
    <location>
        <begin position="53"/>
        <end position="79"/>
    </location>
</feature>
<evidence type="ECO:0000313" key="3">
    <source>
        <dbReference type="Proteomes" id="UP000236488"/>
    </source>
</evidence>
<comment type="caution">
    <text evidence="2">The sequence shown here is derived from an EMBL/GenBank/DDBJ whole genome shotgun (WGS) entry which is preliminary data.</text>
</comment>
<dbReference type="SUPFAM" id="SSF52540">
    <property type="entry name" value="P-loop containing nucleoside triphosphate hydrolases"/>
    <property type="match status" value="1"/>
</dbReference>
<accession>A0A2K2U5S3</accession>
<name>A0A2K2U5S3_9ACTN</name>
<dbReference type="GO" id="GO:0015421">
    <property type="term" value="F:ABC-type oligopeptide transporter activity"/>
    <property type="evidence" value="ECO:0007669"/>
    <property type="project" value="TreeGrafter"/>
</dbReference>